<feature type="compositionally biased region" description="Polar residues" evidence="1">
    <location>
        <begin position="14"/>
        <end position="33"/>
    </location>
</feature>
<evidence type="ECO:0000313" key="3">
    <source>
        <dbReference type="EMBL" id="EDR15632.1"/>
    </source>
</evidence>
<dbReference type="OrthoDB" id="5595612at2759"/>
<dbReference type="AlphaFoldDB" id="B0CQ87"/>
<evidence type="ECO:0000256" key="2">
    <source>
        <dbReference type="SAM" id="Phobius"/>
    </source>
</evidence>
<dbReference type="STRING" id="486041.B0CQ87"/>
<feature type="region of interest" description="Disordered" evidence="1">
    <location>
        <begin position="1"/>
        <end position="97"/>
    </location>
</feature>
<feature type="compositionally biased region" description="Low complexity" evidence="1">
    <location>
        <begin position="59"/>
        <end position="76"/>
    </location>
</feature>
<dbReference type="HOGENOM" id="CLU_290699_0_0_1"/>
<feature type="compositionally biased region" description="Polar residues" evidence="1">
    <location>
        <begin position="48"/>
        <end position="58"/>
    </location>
</feature>
<feature type="transmembrane region" description="Helical" evidence="2">
    <location>
        <begin position="438"/>
        <end position="459"/>
    </location>
</feature>
<dbReference type="KEGG" id="lbc:LACBIDRAFT_300748"/>
<proteinExistence type="predicted"/>
<dbReference type="GeneID" id="6069310"/>
<evidence type="ECO:0000256" key="1">
    <source>
        <dbReference type="SAM" id="MobiDB-lite"/>
    </source>
</evidence>
<keyword evidence="4" id="KW-1185">Reference proteome</keyword>
<keyword evidence="2" id="KW-1133">Transmembrane helix</keyword>
<dbReference type="InParanoid" id="B0CQ87"/>
<organism evidence="4">
    <name type="scientific">Laccaria bicolor (strain S238N-H82 / ATCC MYA-4686)</name>
    <name type="common">Bicoloured deceiver</name>
    <name type="synonym">Laccaria laccata var. bicolor</name>
    <dbReference type="NCBI Taxonomy" id="486041"/>
    <lineage>
        <taxon>Eukaryota</taxon>
        <taxon>Fungi</taxon>
        <taxon>Dikarya</taxon>
        <taxon>Basidiomycota</taxon>
        <taxon>Agaricomycotina</taxon>
        <taxon>Agaricomycetes</taxon>
        <taxon>Agaricomycetidae</taxon>
        <taxon>Agaricales</taxon>
        <taxon>Agaricineae</taxon>
        <taxon>Hydnangiaceae</taxon>
        <taxon>Laccaria</taxon>
    </lineage>
</organism>
<dbReference type="EMBL" id="DS547091">
    <property type="protein sequence ID" value="EDR15632.1"/>
    <property type="molecule type" value="Genomic_DNA"/>
</dbReference>
<sequence>MTIRRTRHIPAPSLDTNASGIADSTISNGSWRLSQFPPPPSSIPTPSEFGTPSPSRSLFSFSQPSAHPSASPSRSQGFSGNTLTPSSPPSPYDWHEGASSIDVDATEDRLLPTSFITSLLQQDSDLRKARRTSYASDAVSGISEITYPPPFNYPDADSSSSRYLPGRHHRPYGARNPPSAFAPIPENNRISGDSETLHSTQEHSVILRTASVSRGLRVHGASVVGVAPATLHNISSRYSDQDPDRHDSIRKGGLREIDDDSIVDYKVSANRTALPSLAGTQRLVFGNSTRQPPPPQFRESVHSSRSVAPSFISRISLANSLRRAFTWRRVKPLPPVPTVPHIPIATENEHRKAEESTPLPNLINRAGILHNLLEKGHHPHHSFPSYHGLPLSGGVTTAFEVNKDSSPSNVWQASASALPTQARSRSRPWSPFWNNKRICLSLTLLIGVLLVGIITAVVMTQRNHHSSACASDLAGAACNLNSTCVCTLSTRCDGLAKNIVDLIPQLNGAFSINMTANSVYNNIWLAQGSTTGSNCASQSLLVDVGKNLDQQTFPNRTHWAQTSLLWNVVQSQDLQASTELRTFVQNAPWQLLQASDGPLSINSSKFTTTVSGFTFNFATQTISQPPVSFITQGQPTNAQVAQVGSVAGSTLDRMYSFALASSTQRDNALKNYWTTTLQQRIEDLATFKTALSTSPILLPFNGTSPAILSLYNSSLFPPPLACYPGLGNVQLQQITALESGVFGLSPASNATQFDAACYPNHPVYGVLDVLRLRLPFLDSETGVAHQAAVLKTDVGPRAVVYTGAQLSTWPNTSSANFKPDPRSYGTLGLSSHIVLQYLSSIPDVSVASALVKFVLNSTSNNSVPPDPSSPLFQFLSTIPVLEVAVFGSVEPADIGSAVASFALPSGSLFFGSVQGSAFRNWAITTIGGSVAWTETPTSPLVVRDNSLSDVTINQTWTAISTAIQNHIDSIGLANITQTFQITNKFTS</sequence>
<gene>
    <name evidence="3" type="ORF">LACBIDRAFT_300748</name>
</gene>
<name>B0CQ87_LACBS</name>
<keyword evidence="2" id="KW-0812">Transmembrane</keyword>
<dbReference type="Proteomes" id="UP000001194">
    <property type="component" value="Unassembled WGS sequence"/>
</dbReference>
<keyword evidence="2" id="KW-0472">Membrane</keyword>
<feature type="region of interest" description="Disordered" evidence="1">
    <location>
        <begin position="145"/>
        <end position="182"/>
    </location>
</feature>
<accession>B0CQ87</accession>
<evidence type="ECO:0000313" key="4">
    <source>
        <dbReference type="Proteomes" id="UP000001194"/>
    </source>
</evidence>
<dbReference type="RefSeq" id="XP_001873840.1">
    <property type="nucleotide sequence ID" value="XM_001873805.1"/>
</dbReference>
<reference evidence="3 4" key="1">
    <citation type="journal article" date="2008" name="Nature">
        <title>The genome of Laccaria bicolor provides insights into mycorrhizal symbiosis.</title>
        <authorList>
            <person name="Martin F."/>
            <person name="Aerts A."/>
            <person name="Ahren D."/>
            <person name="Brun A."/>
            <person name="Danchin E.G.J."/>
            <person name="Duchaussoy F."/>
            <person name="Gibon J."/>
            <person name="Kohler A."/>
            <person name="Lindquist E."/>
            <person name="Pereda V."/>
            <person name="Salamov A."/>
            <person name="Shapiro H.J."/>
            <person name="Wuyts J."/>
            <person name="Blaudez D."/>
            <person name="Buee M."/>
            <person name="Brokstein P."/>
            <person name="Canbaeck B."/>
            <person name="Cohen D."/>
            <person name="Courty P.E."/>
            <person name="Coutinho P.M."/>
            <person name="Delaruelle C."/>
            <person name="Detter J.C."/>
            <person name="Deveau A."/>
            <person name="DiFazio S."/>
            <person name="Duplessis S."/>
            <person name="Fraissinet-Tachet L."/>
            <person name="Lucic E."/>
            <person name="Frey-Klett P."/>
            <person name="Fourrey C."/>
            <person name="Feussner I."/>
            <person name="Gay G."/>
            <person name="Grimwood J."/>
            <person name="Hoegger P.J."/>
            <person name="Jain P."/>
            <person name="Kilaru S."/>
            <person name="Labbe J."/>
            <person name="Lin Y.C."/>
            <person name="Legue V."/>
            <person name="Le Tacon F."/>
            <person name="Marmeisse R."/>
            <person name="Melayah D."/>
            <person name="Montanini B."/>
            <person name="Muratet M."/>
            <person name="Nehls U."/>
            <person name="Niculita-Hirzel H."/>
            <person name="Oudot-Le Secq M.P."/>
            <person name="Peter M."/>
            <person name="Quesneville H."/>
            <person name="Rajashekar B."/>
            <person name="Reich M."/>
            <person name="Rouhier N."/>
            <person name="Schmutz J."/>
            <person name="Yin T."/>
            <person name="Chalot M."/>
            <person name="Henrissat B."/>
            <person name="Kuees U."/>
            <person name="Lucas S."/>
            <person name="Van de Peer Y."/>
            <person name="Podila G.K."/>
            <person name="Polle A."/>
            <person name="Pukkila P.J."/>
            <person name="Richardson P.M."/>
            <person name="Rouze P."/>
            <person name="Sanders I.R."/>
            <person name="Stajich J.E."/>
            <person name="Tunlid A."/>
            <person name="Tuskan G."/>
            <person name="Grigoriev I.V."/>
        </authorList>
    </citation>
    <scope>NUCLEOTIDE SEQUENCE [LARGE SCALE GENOMIC DNA]</scope>
    <source>
        <strain evidence="4">S238N-H82 / ATCC MYA-4686</strain>
    </source>
</reference>
<protein>
    <submittedName>
        <fullName evidence="3">Predicted protein</fullName>
    </submittedName>
</protein>